<evidence type="ECO:0000313" key="2">
    <source>
        <dbReference type="Proteomes" id="UP000616151"/>
    </source>
</evidence>
<evidence type="ECO:0000313" key="1">
    <source>
        <dbReference type="EMBL" id="MBK1868150.1"/>
    </source>
</evidence>
<name>A0ACC5R6B8_9HYPH</name>
<dbReference type="Proteomes" id="UP000616151">
    <property type="component" value="Unassembled WGS sequence"/>
</dbReference>
<accession>A0ACC5R6B8</accession>
<protein>
    <submittedName>
        <fullName evidence="1">Fumarylacetoacetate hydrolase family protein</fullName>
    </submittedName>
</protein>
<keyword evidence="2" id="KW-1185">Reference proteome</keyword>
<sequence length="257" mass="27343">MSGTAAEVLARQRLSLSPIDLDIALRPGDEAAAYALQAETNDLIAQKLGALVGHKIGCTTPVMQKFLGIGNPCAGRVFAQTVFGAHAEIARPHYRKLGVECEIVVEIGTDIEPGRDDYTPQTLLPHVGAVMAGIEIVDDRYADYRTLGAPTLIADNFFNAGCALGVPVTQWRAFDLAALAGHMRINGNEVGRGTGAMVMGHPLAALAWLANQRSAEGLRRGEFVFLGSLVETKWLNAGDVVVIEIARLGQVSLTVTD</sequence>
<keyword evidence="1" id="KW-0378">Hydrolase</keyword>
<comment type="caution">
    <text evidence="1">The sequence shown here is derived from an EMBL/GenBank/DDBJ whole genome shotgun (WGS) entry which is preliminary data.</text>
</comment>
<proteinExistence type="predicted"/>
<gene>
    <name evidence="1" type="ORF">JHL16_17490</name>
</gene>
<organism evidence="1 2">
    <name type="scientific">Taklimakanibacter albus</name>
    <dbReference type="NCBI Taxonomy" id="2800327"/>
    <lineage>
        <taxon>Bacteria</taxon>
        <taxon>Pseudomonadati</taxon>
        <taxon>Pseudomonadota</taxon>
        <taxon>Alphaproteobacteria</taxon>
        <taxon>Hyphomicrobiales</taxon>
        <taxon>Aestuariivirgaceae</taxon>
        <taxon>Taklimakanibacter</taxon>
    </lineage>
</organism>
<reference evidence="1" key="1">
    <citation type="submission" date="2021-01" db="EMBL/GenBank/DDBJ databases">
        <authorList>
            <person name="Sun Q."/>
        </authorList>
    </citation>
    <scope>NUCLEOTIDE SEQUENCE</scope>
    <source>
        <strain evidence="1">YIM B02566</strain>
    </source>
</reference>
<dbReference type="EMBL" id="JAENHL010000007">
    <property type="protein sequence ID" value="MBK1868150.1"/>
    <property type="molecule type" value="Genomic_DNA"/>
</dbReference>